<evidence type="ECO:0000313" key="2">
    <source>
        <dbReference type="EMBL" id="APX10521.1"/>
    </source>
</evidence>
<dbReference type="Pfam" id="PF07332">
    <property type="entry name" value="Phage_holin_3_6"/>
    <property type="match status" value="1"/>
</dbReference>
<keyword evidence="1" id="KW-1133">Transmembrane helix</keyword>
<evidence type="ECO:0000256" key="1">
    <source>
        <dbReference type="SAM" id="Phobius"/>
    </source>
</evidence>
<keyword evidence="1" id="KW-0472">Membrane</keyword>
<proteinExistence type="predicted"/>
<organism evidence="2 3">
    <name type="scientific">Tateyamaria omphalii</name>
    <dbReference type="NCBI Taxonomy" id="299262"/>
    <lineage>
        <taxon>Bacteria</taxon>
        <taxon>Pseudomonadati</taxon>
        <taxon>Pseudomonadota</taxon>
        <taxon>Alphaproteobacteria</taxon>
        <taxon>Rhodobacterales</taxon>
        <taxon>Roseobacteraceae</taxon>
        <taxon>Tateyamaria</taxon>
    </lineage>
</organism>
<dbReference type="InterPro" id="IPR009937">
    <property type="entry name" value="Phage_holin_3_6"/>
</dbReference>
<evidence type="ECO:0008006" key="4">
    <source>
        <dbReference type="Google" id="ProtNLM"/>
    </source>
</evidence>
<dbReference type="Proteomes" id="UP000186336">
    <property type="component" value="Chromosome"/>
</dbReference>
<keyword evidence="3" id="KW-1185">Reference proteome</keyword>
<name>A0A1P8MR46_9RHOB</name>
<dbReference type="STRING" id="299262.BWR18_01520"/>
<gene>
    <name evidence="2" type="ORF">BWR18_01520</name>
</gene>
<protein>
    <recommendedName>
        <fullName evidence="4">Phage holin family protein</fullName>
    </recommendedName>
</protein>
<dbReference type="RefSeq" id="WP_076626388.1">
    <property type="nucleotide sequence ID" value="NZ_CP019312.1"/>
</dbReference>
<sequence>MTQHADIKDTPSLMVKAFRQLSQLMQDEVALAKAELSRNLSRAGAGLALLGVAAILALTALDVLAGALVAYLATTDMSVGTAALIVGGACLVVALVLAFVGKSRLSADALSPDRTIHNISKDLDAMKEATDA</sequence>
<evidence type="ECO:0000313" key="3">
    <source>
        <dbReference type="Proteomes" id="UP000186336"/>
    </source>
</evidence>
<dbReference type="AlphaFoldDB" id="A0A1P8MR46"/>
<feature type="transmembrane region" description="Helical" evidence="1">
    <location>
        <begin position="47"/>
        <end position="73"/>
    </location>
</feature>
<feature type="transmembrane region" description="Helical" evidence="1">
    <location>
        <begin position="79"/>
        <end position="100"/>
    </location>
</feature>
<accession>A0A1P8MR46</accession>
<reference evidence="2 3" key="1">
    <citation type="submission" date="2017-01" db="EMBL/GenBank/DDBJ databases">
        <title>Complete genome of Tateyamaria omphalii DOK1-4 isolated from seawater in Dokdo.</title>
        <authorList>
            <person name="Kim J.H."/>
            <person name="Chi W.-J."/>
        </authorList>
    </citation>
    <scope>NUCLEOTIDE SEQUENCE [LARGE SCALE GENOMIC DNA]</scope>
    <source>
        <strain evidence="2 3">DOK1-4</strain>
    </source>
</reference>
<dbReference type="OrthoDB" id="7873714at2"/>
<keyword evidence="1" id="KW-0812">Transmembrane</keyword>
<dbReference type="EMBL" id="CP019312">
    <property type="protein sequence ID" value="APX10521.1"/>
    <property type="molecule type" value="Genomic_DNA"/>
</dbReference>
<dbReference type="KEGG" id="tom:BWR18_01520"/>